<sequence>MEQEKKKYDMKLPRNGKEGLLYGTIISTITVIFMTTMNVLFSVPDGSSASFIAGEIIKVIPIIWIIVMIIEPMFIGKIAEKLVTQFTLPTDSFNAKLLFRILFTVIGMSFCMTIIGDLIGNGFEAGLFNRFLENWPRNLLVVLVAEVVIIQPIARFVMVKLHQSQYRKMAKVVERSHSKQG</sequence>
<evidence type="ECO:0000313" key="3">
    <source>
        <dbReference type="Proteomes" id="UP000245938"/>
    </source>
</evidence>
<organism evidence="2 3">
    <name type="scientific">Kurthia sibirica</name>
    <dbReference type="NCBI Taxonomy" id="202750"/>
    <lineage>
        <taxon>Bacteria</taxon>
        <taxon>Bacillati</taxon>
        <taxon>Bacillota</taxon>
        <taxon>Bacilli</taxon>
        <taxon>Bacillales</taxon>
        <taxon>Caryophanaceae</taxon>
        <taxon>Kurthia</taxon>
    </lineage>
</organism>
<dbReference type="AlphaFoldDB" id="A0A2U3APL7"/>
<dbReference type="OrthoDB" id="7062363at2"/>
<evidence type="ECO:0000256" key="1">
    <source>
        <dbReference type="SAM" id="Phobius"/>
    </source>
</evidence>
<comment type="caution">
    <text evidence="2">The sequence shown here is derived from an EMBL/GenBank/DDBJ whole genome shotgun (WGS) entry which is preliminary data.</text>
</comment>
<reference evidence="2 3" key="1">
    <citation type="submission" date="2018-05" db="EMBL/GenBank/DDBJ databases">
        <title>Kurthia sibirica genome sequence.</title>
        <authorList>
            <person name="Maclea K.S."/>
            <person name="Goen A.E."/>
        </authorList>
    </citation>
    <scope>NUCLEOTIDE SEQUENCE [LARGE SCALE GENOMIC DNA]</scope>
    <source>
        <strain evidence="2 3">ATCC 49154</strain>
    </source>
</reference>
<keyword evidence="1" id="KW-0472">Membrane</keyword>
<dbReference type="EMBL" id="QFVR01000003">
    <property type="protein sequence ID" value="PWI26500.1"/>
    <property type="molecule type" value="Genomic_DNA"/>
</dbReference>
<protein>
    <submittedName>
        <fullName evidence="2">DUF2798 domain-containing protein</fullName>
    </submittedName>
</protein>
<name>A0A2U3APL7_9BACL</name>
<feature type="transmembrane region" description="Helical" evidence="1">
    <location>
        <begin position="139"/>
        <end position="159"/>
    </location>
</feature>
<gene>
    <name evidence="2" type="ORF">DEX24_03535</name>
</gene>
<keyword evidence="1" id="KW-0812">Transmembrane</keyword>
<feature type="transmembrane region" description="Helical" evidence="1">
    <location>
        <begin position="97"/>
        <end position="119"/>
    </location>
</feature>
<keyword evidence="1" id="KW-1133">Transmembrane helix</keyword>
<feature type="transmembrane region" description="Helical" evidence="1">
    <location>
        <begin position="20"/>
        <end position="44"/>
    </location>
</feature>
<proteinExistence type="predicted"/>
<evidence type="ECO:0000313" key="2">
    <source>
        <dbReference type="EMBL" id="PWI26500.1"/>
    </source>
</evidence>
<keyword evidence="3" id="KW-1185">Reference proteome</keyword>
<feature type="transmembrane region" description="Helical" evidence="1">
    <location>
        <begin position="56"/>
        <end position="76"/>
    </location>
</feature>
<dbReference type="InterPro" id="IPR021529">
    <property type="entry name" value="DUF2798"/>
</dbReference>
<accession>A0A2U3APL7</accession>
<dbReference type="Pfam" id="PF11391">
    <property type="entry name" value="DUF2798"/>
    <property type="match status" value="1"/>
</dbReference>
<dbReference type="Proteomes" id="UP000245938">
    <property type="component" value="Unassembled WGS sequence"/>
</dbReference>